<evidence type="ECO:0000313" key="2">
    <source>
        <dbReference type="Proteomes" id="UP000277577"/>
    </source>
</evidence>
<sequence length="40" mass="4788">MNNIYTIGSKKSNNFTLLLQQIEHFWFTCCKIIAIIRRDL</sequence>
<dbReference type="EMBL" id="LR134173">
    <property type="protein sequence ID" value="VEB34400.1"/>
    <property type="molecule type" value="Genomic_DNA"/>
</dbReference>
<accession>A0ABY6T390</accession>
<gene>
    <name evidence="1" type="ORF">NCTC11976_00823</name>
</gene>
<reference evidence="1 2" key="1">
    <citation type="submission" date="2018-12" db="EMBL/GenBank/DDBJ databases">
        <authorList>
            <consortium name="Pathogen Informatics"/>
        </authorList>
    </citation>
    <scope>NUCLEOTIDE SEQUENCE [LARGE SCALE GENOMIC DNA]</scope>
    <source>
        <strain evidence="1 2">NCTC11976</strain>
    </source>
</reference>
<name>A0ABY6T390_9GAMM</name>
<evidence type="ECO:0000313" key="1">
    <source>
        <dbReference type="EMBL" id="VEB34400.1"/>
    </source>
</evidence>
<keyword evidence="2" id="KW-1185">Reference proteome</keyword>
<proteinExistence type="predicted"/>
<organism evidence="1 2">
    <name type="scientific">Legionella cherrii</name>
    <dbReference type="NCBI Taxonomy" id="28084"/>
    <lineage>
        <taxon>Bacteria</taxon>
        <taxon>Pseudomonadati</taxon>
        <taxon>Pseudomonadota</taxon>
        <taxon>Gammaproteobacteria</taxon>
        <taxon>Legionellales</taxon>
        <taxon>Legionellaceae</taxon>
        <taxon>Legionella</taxon>
    </lineage>
</organism>
<protein>
    <submittedName>
        <fullName evidence="1">Uncharacterized protein</fullName>
    </submittedName>
</protein>
<dbReference type="Proteomes" id="UP000277577">
    <property type="component" value="Chromosome"/>
</dbReference>